<organism evidence="1 2">
    <name type="scientific">Irpex rosettiformis</name>
    <dbReference type="NCBI Taxonomy" id="378272"/>
    <lineage>
        <taxon>Eukaryota</taxon>
        <taxon>Fungi</taxon>
        <taxon>Dikarya</taxon>
        <taxon>Basidiomycota</taxon>
        <taxon>Agaricomycotina</taxon>
        <taxon>Agaricomycetes</taxon>
        <taxon>Polyporales</taxon>
        <taxon>Irpicaceae</taxon>
        <taxon>Irpex</taxon>
    </lineage>
</organism>
<accession>A0ACB8TZE9</accession>
<reference evidence="1" key="1">
    <citation type="journal article" date="2021" name="Environ. Microbiol.">
        <title>Gene family expansions and transcriptome signatures uncover fungal adaptations to wood decay.</title>
        <authorList>
            <person name="Hage H."/>
            <person name="Miyauchi S."/>
            <person name="Viragh M."/>
            <person name="Drula E."/>
            <person name="Min B."/>
            <person name="Chaduli D."/>
            <person name="Navarro D."/>
            <person name="Favel A."/>
            <person name="Norest M."/>
            <person name="Lesage-Meessen L."/>
            <person name="Balint B."/>
            <person name="Merenyi Z."/>
            <person name="de Eugenio L."/>
            <person name="Morin E."/>
            <person name="Martinez A.T."/>
            <person name="Baldrian P."/>
            <person name="Stursova M."/>
            <person name="Martinez M.J."/>
            <person name="Novotny C."/>
            <person name="Magnuson J.K."/>
            <person name="Spatafora J.W."/>
            <person name="Maurice S."/>
            <person name="Pangilinan J."/>
            <person name="Andreopoulos W."/>
            <person name="LaButti K."/>
            <person name="Hundley H."/>
            <person name="Na H."/>
            <person name="Kuo A."/>
            <person name="Barry K."/>
            <person name="Lipzen A."/>
            <person name="Henrissat B."/>
            <person name="Riley R."/>
            <person name="Ahrendt S."/>
            <person name="Nagy L.G."/>
            <person name="Grigoriev I.V."/>
            <person name="Martin F."/>
            <person name="Rosso M.N."/>
        </authorList>
    </citation>
    <scope>NUCLEOTIDE SEQUENCE</scope>
    <source>
        <strain evidence="1">CBS 384.51</strain>
    </source>
</reference>
<protein>
    <submittedName>
        <fullName evidence="1">Uncharacterized protein</fullName>
    </submittedName>
</protein>
<dbReference type="EMBL" id="MU274918">
    <property type="protein sequence ID" value="KAI0087396.1"/>
    <property type="molecule type" value="Genomic_DNA"/>
</dbReference>
<gene>
    <name evidence="1" type="ORF">BDY19DRAFT_250755</name>
</gene>
<evidence type="ECO:0000313" key="1">
    <source>
        <dbReference type="EMBL" id="KAI0087396.1"/>
    </source>
</evidence>
<name>A0ACB8TZE9_9APHY</name>
<evidence type="ECO:0000313" key="2">
    <source>
        <dbReference type="Proteomes" id="UP001055072"/>
    </source>
</evidence>
<proteinExistence type="predicted"/>
<comment type="caution">
    <text evidence="1">The sequence shown here is derived from an EMBL/GenBank/DDBJ whole genome shotgun (WGS) entry which is preliminary data.</text>
</comment>
<sequence length="223" mass="22924">MFTRALCIFTVILGLALQGQAHAIITPALGVPANKTATRNDVQRPSNKAACGKIDIATALTSAIPVIANNDGTFVVNVTNFNGGKDGSRQVEATVDATALGKNFTAVTVTKNGDLAPSGVGSQTVTVQLPGDIKCLGGQSNDLCLVSFKTAAGFGNCVVVQQGSIQSSSNSTSAISTGNGTSSCGKSAQQVTSETTSYIRRKAVDVRAQGTRAARAYRRLNLE</sequence>
<dbReference type="Proteomes" id="UP001055072">
    <property type="component" value="Unassembled WGS sequence"/>
</dbReference>
<keyword evidence="2" id="KW-1185">Reference proteome</keyword>